<proteinExistence type="predicted"/>
<dbReference type="SUPFAM" id="SSF49879">
    <property type="entry name" value="SMAD/FHA domain"/>
    <property type="match status" value="1"/>
</dbReference>
<dbReference type="InterPro" id="IPR036388">
    <property type="entry name" value="WH-like_DNA-bd_sf"/>
</dbReference>
<dbReference type="InterPro" id="IPR001845">
    <property type="entry name" value="HTH_ArsR_DNA-bd_dom"/>
</dbReference>
<accession>A0A0W8F4D5</accession>
<organism evidence="2">
    <name type="scientific">hydrocarbon metagenome</name>
    <dbReference type="NCBI Taxonomy" id="938273"/>
    <lineage>
        <taxon>unclassified sequences</taxon>
        <taxon>metagenomes</taxon>
        <taxon>ecological metagenomes</taxon>
    </lineage>
</organism>
<dbReference type="PROSITE" id="PS50006">
    <property type="entry name" value="FHA_DOMAIN"/>
    <property type="match status" value="1"/>
</dbReference>
<dbReference type="Pfam" id="PF01022">
    <property type="entry name" value="HTH_5"/>
    <property type="match status" value="1"/>
</dbReference>
<reference evidence="2" key="1">
    <citation type="journal article" date="2015" name="Proc. Natl. Acad. Sci. U.S.A.">
        <title>Networks of energetic and metabolic interactions define dynamics in microbial communities.</title>
        <authorList>
            <person name="Embree M."/>
            <person name="Liu J.K."/>
            <person name="Al-Bassam M.M."/>
            <person name="Zengler K."/>
        </authorList>
    </citation>
    <scope>NUCLEOTIDE SEQUENCE</scope>
</reference>
<dbReference type="GO" id="GO:0003700">
    <property type="term" value="F:DNA-binding transcription factor activity"/>
    <property type="evidence" value="ECO:0007669"/>
    <property type="project" value="InterPro"/>
</dbReference>
<dbReference type="InterPro" id="IPR000253">
    <property type="entry name" value="FHA_dom"/>
</dbReference>
<dbReference type="SUPFAM" id="SSF46785">
    <property type="entry name" value="Winged helix' DNA-binding domain"/>
    <property type="match status" value="1"/>
</dbReference>
<evidence type="ECO:0000313" key="2">
    <source>
        <dbReference type="EMBL" id="KUG15748.1"/>
    </source>
</evidence>
<dbReference type="AlphaFoldDB" id="A0A0W8F4D5"/>
<evidence type="ECO:0000259" key="1">
    <source>
        <dbReference type="PROSITE" id="PS50006"/>
    </source>
</evidence>
<dbReference type="InterPro" id="IPR008984">
    <property type="entry name" value="SMAD_FHA_dom_sf"/>
</dbReference>
<dbReference type="Gene3D" id="2.60.200.20">
    <property type="match status" value="1"/>
</dbReference>
<protein>
    <recommendedName>
        <fullName evidence="1">FHA domain-containing protein</fullName>
    </recommendedName>
</protein>
<dbReference type="CDD" id="cd00090">
    <property type="entry name" value="HTH_ARSR"/>
    <property type="match status" value="1"/>
</dbReference>
<dbReference type="EMBL" id="LNQE01001535">
    <property type="protein sequence ID" value="KUG15748.1"/>
    <property type="molecule type" value="Genomic_DNA"/>
</dbReference>
<feature type="domain" description="FHA" evidence="1">
    <location>
        <begin position="166"/>
        <end position="226"/>
    </location>
</feature>
<dbReference type="CDD" id="cd00060">
    <property type="entry name" value="FHA"/>
    <property type="match status" value="1"/>
</dbReference>
<comment type="caution">
    <text evidence="2">The sequence shown here is derived from an EMBL/GenBank/DDBJ whole genome shotgun (WGS) entry which is preliminary data.</text>
</comment>
<gene>
    <name evidence="2" type="ORF">ASZ90_014584</name>
</gene>
<name>A0A0W8F4D5_9ZZZZ</name>
<sequence>MEQQHEESKTIVLESAPDYFHELSEYLEVLSNSQRLRILKILERKPKDVRKVASEINTSYENTKKHLDKLISMGLIRKEVGLGQPTAKGVHPVWNYSLVPGAMEAIIRNLGIFSNMRITIDDADLKKKLDEVREAVEGEISGNKPMVILLGGPDDGKLFILEKPQTRVGRIDPGQPESPDDIVLPAEYSSVSRITKPHGIFRSEGTRYLYEDRGSTGGSFLNTAELHKRQSAVLHDGDLIELAKGAKGARLLVILPDNP</sequence>
<dbReference type="Pfam" id="PF00498">
    <property type="entry name" value="FHA"/>
    <property type="match status" value="1"/>
</dbReference>
<dbReference type="InterPro" id="IPR036390">
    <property type="entry name" value="WH_DNA-bd_sf"/>
</dbReference>
<dbReference type="InterPro" id="IPR011991">
    <property type="entry name" value="ArsR-like_HTH"/>
</dbReference>
<dbReference type="Gene3D" id="1.10.10.10">
    <property type="entry name" value="Winged helix-like DNA-binding domain superfamily/Winged helix DNA-binding domain"/>
    <property type="match status" value="1"/>
</dbReference>